<evidence type="ECO:0000259" key="1">
    <source>
        <dbReference type="Pfam" id="PF09509"/>
    </source>
</evidence>
<dbReference type="Proteomes" id="UP000425916">
    <property type="component" value="Chromosome"/>
</dbReference>
<evidence type="ECO:0000313" key="2">
    <source>
        <dbReference type="EMBL" id="QGP92671.1"/>
    </source>
</evidence>
<dbReference type="RefSeq" id="WP_156273560.1">
    <property type="nucleotide sequence ID" value="NZ_CP046244.1"/>
</dbReference>
<dbReference type="EMBL" id="CP046244">
    <property type="protein sequence ID" value="QGP92671.1"/>
    <property type="molecule type" value="Genomic_DNA"/>
</dbReference>
<name>A0A6I5ZTG1_9FIRM</name>
<gene>
    <name evidence="2" type="ORF">MGLY_20590</name>
</gene>
<organism evidence="2 3">
    <name type="scientific">Neomoorella glycerini</name>
    <dbReference type="NCBI Taxonomy" id="55779"/>
    <lineage>
        <taxon>Bacteria</taxon>
        <taxon>Bacillati</taxon>
        <taxon>Bacillota</taxon>
        <taxon>Clostridia</taxon>
        <taxon>Neomoorellales</taxon>
        <taxon>Neomoorellaceae</taxon>
        <taxon>Neomoorella</taxon>
    </lineage>
</organism>
<feature type="domain" description="Conserved hypothetical protein CHP02391" evidence="1">
    <location>
        <begin position="115"/>
        <end position="231"/>
    </location>
</feature>
<dbReference type="AlphaFoldDB" id="A0A6I5ZTG1"/>
<evidence type="ECO:0000313" key="3">
    <source>
        <dbReference type="Proteomes" id="UP000425916"/>
    </source>
</evidence>
<dbReference type="InterPro" id="IPR012654">
    <property type="entry name" value="CHP02391"/>
</dbReference>
<reference evidence="2 3" key="1">
    <citation type="submission" date="2019-11" db="EMBL/GenBank/DDBJ databases">
        <title>Genome sequence of Moorella glycerini DSM11254.</title>
        <authorList>
            <person name="Poehlein A."/>
            <person name="Boeer T."/>
            <person name="Daniel R."/>
        </authorList>
    </citation>
    <scope>NUCLEOTIDE SEQUENCE [LARGE SCALE GENOMIC DNA]</scope>
    <source>
        <strain evidence="2 3">DSM 11254</strain>
    </source>
</reference>
<keyword evidence="3" id="KW-1185">Reference proteome</keyword>
<dbReference type="OrthoDB" id="1863356at2"/>
<sequence>MFLYFASLIEILEQIDKECRLVIEDIESESPEYPSAKYFADRIRYIESLVKENLAKTPLVNAPRFKDLSRHISFGMYYSTKQPGIQGIQGNLQDIILYDIPAIRQWILEFMEGHIDGELLEVTKKRLQNNDYIGAVRAAFPLFSQRMRLSFGIDASVKDGAKLIDKVFGETTTIHLRNGAILTGKEKESFNSLLKGLYQLVRNNAIHEHDSITLEQADAALATLNYVLRTIKM</sequence>
<protein>
    <recommendedName>
        <fullName evidence="1">Conserved hypothetical protein CHP02391 domain-containing protein</fullName>
    </recommendedName>
</protein>
<proteinExistence type="predicted"/>
<accession>A0A6I5ZTG1</accession>
<dbReference type="Pfam" id="PF09509">
    <property type="entry name" value="Hypoth_Ymh"/>
    <property type="match status" value="1"/>
</dbReference>